<protein>
    <submittedName>
        <fullName evidence="1">F-box domain-containing protein</fullName>
    </submittedName>
</protein>
<reference evidence="1 2" key="1">
    <citation type="journal article" date="2024" name="J Genomics">
        <title>Draft genome sequencing and assembly of Favolaschia claudopus CIRM-BRFM 2984 isolated from oak limbs.</title>
        <authorList>
            <person name="Navarro D."/>
            <person name="Drula E."/>
            <person name="Chaduli D."/>
            <person name="Cazenave R."/>
            <person name="Ahrendt S."/>
            <person name="Wang J."/>
            <person name="Lipzen A."/>
            <person name="Daum C."/>
            <person name="Barry K."/>
            <person name="Grigoriev I.V."/>
            <person name="Favel A."/>
            <person name="Rosso M.N."/>
            <person name="Martin F."/>
        </authorList>
    </citation>
    <scope>NUCLEOTIDE SEQUENCE [LARGE SCALE GENOMIC DNA]</scope>
    <source>
        <strain evidence="1 2">CIRM-BRFM 2984</strain>
    </source>
</reference>
<dbReference type="EMBL" id="JAWWNJ010000057">
    <property type="protein sequence ID" value="KAK7014306.1"/>
    <property type="molecule type" value="Genomic_DNA"/>
</dbReference>
<name>A0AAW0ANR1_9AGAR</name>
<accession>A0AAW0ANR1</accession>
<evidence type="ECO:0000313" key="2">
    <source>
        <dbReference type="Proteomes" id="UP001362999"/>
    </source>
</evidence>
<dbReference type="AlphaFoldDB" id="A0AAW0ANR1"/>
<dbReference type="Proteomes" id="UP001362999">
    <property type="component" value="Unassembled WGS sequence"/>
</dbReference>
<sequence length="373" mass="41874">MLDSLESDRAFVAKVDAQIFDLEAQISALRITISELSAAKGPAEQRLDAYKYPVLTLPNEIIAEIFLQYLPPYPDAPPLVGLHSPVHLTHICGQWREIALTTPTLWSAVDLAHLKRRLSVKGAIWFAEMWWPRSTPYPLSIHANDYYDYFSIFSTALPHRARWQHLTLDLNLMNDADVRNALEGPMPLLRTLKILVRAASSSPLTLQSEDVPLLHSATLDDAGIRSFVLPSAQLTSLTLKPVHSGRCVPILLQTTYLVSLTMDLIFPYLDGDVPENPSVTELTLPRLERLVFLPTSDPDTKFLLLLDTPTLRCLTLPESMLGWPSSESTYIGTLKAFMSKCRSPLEELRIFMPTIPEHAYRDAFPLIPSIVHS</sequence>
<comment type="caution">
    <text evidence="1">The sequence shown here is derived from an EMBL/GenBank/DDBJ whole genome shotgun (WGS) entry which is preliminary data.</text>
</comment>
<keyword evidence="2" id="KW-1185">Reference proteome</keyword>
<organism evidence="1 2">
    <name type="scientific">Favolaschia claudopus</name>
    <dbReference type="NCBI Taxonomy" id="2862362"/>
    <lineage>
        <taxon>Eukaryota</taxon>
        <taxon>Fungi</taxon>
        <taxon>Dikarya</taxon>
        <taxon>Basidiomycota</taxon>
        <taxon>Agaricomycotina</taxon>
        <taxon>Agaricomycetes</taxon>
        <taxon>Agaricomycetidae</taxon>
        <taxon>Agaricales</taxon>
        <taxon>Marasmiineae</taxon>
        <taxon>Mycenaceae</taxon>
        <taxon>Favolaschia</taxon>
    </lineage>
</organism>
<proteinExistence type="predicted"/>
<gene>
    <name evidence="1" type="ORF">R3P38DRAFT_1448975</name>
</gene>
<dbReference type="Gene3D" id="1.20.1280.50">
    <property type="match status" value="1"/>
</dbReference>
<evidence type="ECO:0000313" key="1">
    <source>
        <dbReference type="EMBL" id="KAK7014306.1"/>
    </source>
</evidence>